<reference evidence="2 3" key="1">
    <citation type="submission" date="2022-06" db="EMBL/GenBank/DDBJ databases">
        <title>Actinoplanes abujensis sp. nov., isolated from Nigerian arid soil.</title>
        <authorList>
            <person name="Ding P."/>
        </authorList>
    </citation>
    <scope>NUCLEOTIDE SEQUENCE [LARGE SCALE GENOMIC DNA]</scope>
    <source>
        <strain evidence="3">TRM88002</strain>
    </source>
</reference>
<gene>
    <name evidence="2" type="ORF">LXN57_39470</name>
</gene>
<organism evidence="2 3">
    <name type="scientific">Paractinoplanes hotanensis</name>
    <dbReference type="NCBI Taxonomy" id="2906497"/>
    <lineage>
        <taxon>Bacteria</taxon>
        <taxon>Bacillati</taxon>
        <taxon>Actinomycetota</taxon>
        <taxon>Actinomycetes</taxon>
        <taxon>Micromonosporales</taxon>
        <taxon>Micromonosporaceae</taxon>
        <taxon>Paractinoplanes</taxon>
    </lineage>
</organism>
<dbReference type="Proteomes" id="UP001523216">
    <property type="component" value="Unassembled WGS sequence"/>
</dbReference>
<comment type="caution">
    <text evidence="2">The sequence shown here is derived from an EMBL/GenBank/DDBJ whole genome shotgun (WGS) entry which is preliminary data.</text>
</comment>
<evidence type="ECO:0000256" key="1">
    <source>
        <dbReference type="SAM" id="SignalP"/>
    </source>
</evidence>
<keyword evidence="3" id="KW-1185">Reference proteome</keyword>
<feature type="signal peptide" evidence="1">
    <location>
        <begin position="1"/>
        <end position="19"/>
    </location>
</feature>
<evidence type="ECO:0008006" key="4">
    <source>
        <dbReference type="Google" id="ProtNLM"/>
    </source>
</evidence>
<evidence type="ECO:0000313" key="3">
    <source>
        <dbReference type="Proteomes" id="UP001523216"/>
    </source>
</evidence>
<proteinExistence type="predicted"/>
<protein>
    <recommendedName>
        <fullName evidence="4">Secreted protein</fullName>
    </recommendedName>
</protein>
<dbReference type="EMBL" id="JAMQOL010000063">
    <property type="protein sequence ID" value="MCM4083645.1"/>
    <property type="molecule type" value="Genomic_DNA"/>
</dbReference>
<name>A0ABT0YD19_9ACTN</name>
<feature type="chain" id="PRO_5047135667" description="Secreted protein" evidence="1">
    <location>
        <begin position="20"/>
        <end position="156"/>
    </location>
</feature>
<sequence>MTGTTGKLARAATSIIAGAAVIVSVPEAAAAASRLASEDGFDRTGACDAIVGVSDETSSGNIEVYGGFSCPTDSGLWNTPEPTTIRVRLFRNGNEIIQSKKNSATCFTGAGVEWTCSTDSHSVTYPDYSGNDSFYGRIEIVSFSGNSTLTTGSITS</sequence>
<evidence type="ECO:0000313" key="2">
    <source>
        <dbReference type="EMBL" id="MCM4083645.1"/>
    </source>
</evidence>
<accession>A0ABT0YD19</accession>
<dbReference type="RefSeq" id="WP_251803345.1">
    <property type="nucleotide sequence ID" value="NZ_JAMQOL010000063.1"/>
</dbReference>
<keyword evidence="1" id="KW-0732">Signal</keyword>